<protein>
    <recommendedName>
        <fullName evidence="4">DUF4124 domain-containing protein</fullName>
    </recommendedName>
</protein>
<keyword evidence="3" id="KW-1185">Reference proteome</keyword>
<dbReference type="AlphaFoldDB" id="A0A1T4VJ50"/>
<dbReference type="Proteomes" id="UP000190162">
    <property type="component" value="Unassembled WGS sequence"/>
</dbReference>
<evidence type="ECO:0000313" key="2">
    <source>
        <dbReference type="EMBL" id="SKA64990.1"/>
    </source>
</evidence>
<reference evidence="3" key="1">
    <citation type="submission" date="2017-02" db="EMBL/GenBank/DDBJ databases">
        <authorList>
            <person name="Varghese N."/>
            <person name="Submissions S."/>
        </authorList>
    </citation>
    <scope>NUCLEOTIDE SEQUENCE [LARGE SCALE GENOMIC DNA]</scope>
    <source>
        <strain evidence="3">DSM 22720</strain>
    </source>
</reference>
<sequence>MRIVWLFLLMTVLWVSPCLAADTTEYRYHNKVGKPSTARVTEGSVNQATGCRVVTVQYHDDNGKPRTKITTVCD</sequence>
<accession>A0A1T4VJ50</accession>
<dbReference type="EMBL" id="FUXU01000076">
    <property type="protein sequence ID" value="SKA64990.1"/>
    <property type="molecule type" value="Genomic_DNA"/>
</dbReference>
<proteinExistence type="predicted"/>
<keyword evidence="1" id="KW-0732">Signal</keyword>
<dbReference type="RefSeq" id="WP_078754063.1">
    <property type="nucleotide sequence ID" value="NZ_FUXU01000076.1"/>
</dbReference>
<evidence type="ECO:0008006" key="4">
    <source>
        <dbReference type="Google" id="ProtNLM"/>
    </source>
</evidence>
<gene>
    <name evidence="2" type="ORF">SAMN02745132_03911</name>
</gene>
<evidence type="ECO:0000256" key="1">
    <source>
        <dbReference type="SAM" id="SignalP"/>
    </source>
</evidence>
<feature type="chain" id="PRO_5012594599" description="DUF4124 domain-containing protein" evidence="1">
    <location>
        <begin position="21"/>
        <end position="74"/>
    </location>
</feature>
<name>A0A1T4VJ50_9GAMM</name>
<evidence type="ECO:0000313" key="3">
    <source>
        <dbReference type="Proteomes" id="UP000190162"/>
    </source>
</evidence>
<organism evidence="2 3">
    <name type="scientific">Enterovibrio nigricans DSM 22720</name>
    <dbReference type="NCBI Taxonomy" id="1121868"/>
    <lineage>
        <taxon>Bacteria</taxon>
        <taxon>Pseudomonadati</taxon>
        <taxon>Pseudomonadota</taxon>
        <taxon>Gammaproteobacteria</taxon>
        <taxon>Vibrionales</taxon>
        <taxon>Vibrionaceae</taxon>
        <taxon>Enterovibrio</taxon>
    </lineage>
</organism>
<feature type="signal peptide" evidence="1">
    <location>
        <begin position="1"/>
        <end position="20"/>
    </location>
</feature>